<comment type="caution">
    <text evidence="3">The sequence shown here is derived from an EMBL/GenBank/DDBJ whole genome shotgun (WGS) entry which is preliminary data.</text>
</comment>
<dbReference type="Gene3D" id="3.60.110.10">
    <property type="entry name" value="Carbon-nitrogen hydrolase"/>
    <property type="match status" value="1"/>
</dbReference>
<name>A0ABV6ACN6_9HYPH</name>
<dbReference type="EMBL" id="JBHMAA010000008">
    <property type="protein sequence ID" value="MFB9948391.1"/>
    <property type="molecule type" value="Genomic_DNA"/>
</dbReference>
<dbReference type="GO" id="GO:0016787">
    <property type="term" value="F:hydrolase activity"/>
    <property type="evidence" value="ECO:0007669"/>
    <property type="project" value="UniProtKB-KW"/>
</dbReference>
<keyword evidence="1 3" id="KW-0378">Hydrolase</keyword>
<dbReference type="PROSITE" id="PS50263">
    <property type="entry name" value="CN_HYDROLASE"/>
    <property type="match status" value="1"/>
</dbReference>
<dbReference type="Pfam" id="PF00795">
    <property type="entry name" value="CN_hydrolase"/>
    <property type="match status" value="1"/>
</dbReference>
<dbReference type="Proteomes" id="UP001589692">
    <property type="component" value="Unassembled WGS sequence"/>
</dbReference>
<evidence type="ECO:0000313" key="3">
    <source>
        <dbReference type="EMBL" id="MFB9948391.1"/>
    </source>
</evidence>
<dbReference type="CDD" id="cd07197">
    <property type="entry name" value="nitrilase"/>
    <property type="match status" value="1"/>
</dbReference>
<proteinExistence type="predicted"/>
<evidence type="ECO:0000256" key="1">
    <source>
        <dbReference type="ARBA" id="ARBA00022801"/>
    </source>
</evidence>
<dbReference type="InterPro" id="IPR050345">
    <property type="entry name" value="Aliph_Amidase/BUP"/>
</dbReference>
<dbReference type="RefSeq" id="WP_377257624.1">
    <property type="nucleotide sequence ID" value="NZ_JBHMAA010000008.1"/>
</dbReference>
<gene>
    <name evidence="3" type="ORF">ACFFP0_05990</name>
</gene>
<dbReference type="PANTHER" id="PTHR43674">
    <property type="entry name" value="NITRILASE C965.09-RELATED"/>
    <property type="match status" value="1"/>
</dbReference>
<dbReference type="InterPro" id="IPR003010">
    <property type="entry name" value="C-N_Hydrolase"/>
</dbReference>
<sequence>MPTICAVEWPDGLLPESDMWRRIRDEVDGIRPDIIVTNEMPFGAWLPKQADFDGDAARQWVNLHERALDALRDLAPAAVISSRPVLAGDRLANEAFALEGGRYEILHHKQLFPAEEGWEEEAWFAPAISGFATKKIGGVETGILLCTELMFNEKARHLGRSGAQLIAVPRAAGMNRFSWQTAGSMAAIVSGAYVVSSNRVGNAAGGPPMFGGGGFTIDPSGKVIGSTASDRPIITIEVDLAGVDTAKHEYPVYVDERHIREER</sequence>
<keyword evidence="4" id="KW-1185">Reference proteome</keyword>
<protein>
    <submittedName>
        <fullName evidence="3">Carbon-nitrogen hydrolase family protein</fullName>
    </submittedName>
</protein>
<organism evidence="3 4">
    <name type="scientific">Rhizobium puerariae</name>
    <dbReference type="NCBI Taxonomy" id="1585791"/>
    <lineage>
        <taxon>Bacteria</taxon>
        <taxon>Pseudomonadati</taxon>
        <taxon>Pseudomonadota</taxon>
        <taxon>Alphaproteobacteria</taxon>
        <taxon>Hyphomicrobiales</taxon>
        <taxon>Rhizobiaceae</taxon>
        <taxon>Rhizobium/Agrobacterium group</taxon>
        <taxon>Rhizobium</taxon>
    </lineage>
</organism>
<dbReference type="InterPro" id="IPR036526">
    <property type="entry name" value="C-N_Hydrolase_sf"/>
</dbReference>
<evidence type="ECO:0000313" key="4">
    <source>
        <dbReference type="Proteomes" id="UP001589692"/>
    </source>
</evidence>
<feature type="domain" description="CN hydrolase" evidence="2">
    <location>
        <begin position="1"/>
        <end position="240"/>
    </location>
</feature>
<dbReference type="PANTHER" id="PTHR43674:SF2">
    <property type="entry name" value="BETA-UREIDOPROPIONASE"/>
    <property type="match status" value="1"/>
</dbReference>
<evidence type="ECO:0000259" key="2">
    <source>
        <dbReference type="PROSITE" id="PS50263"/>
    </source>
</evidence>
<accession>A0ABV6ACN6</accession>
<reference evidence="3 4" key="1">
    <citation type="submission" date="2024-09" db="EMBL/GenBank/DDBJ databases">
        <authorList>
            <person name="Sun Q."/>
            <person name="Mori K."/>
        </authorList>
    </citation>
    <scope>NUCLEOTIDE SEQUENCE [LARGE SCALE GENOMIC DNA]</scope>
    <source>
        <strain evidence="3 4">TBRC 4938</strain>
    </source>
</reference>
<dbReference type="SUPFAM" id="SSF56317">
    <property type="entry name" value="Carbon-nitrogen hydrolase"/>
    <property type="match status" value="1"/>
</dbReference>